<keyword evidence="7" id="KW-1185">Reference proteome</keyword>
<dbReference type="InterPro" id="IPR002731">
    <property type="entry name" value="ATPase_BadF"/>
</dbReference>
<dbReference type="PANTHER" id="PTHR12862">
    <property type="entry name" value="BADF TYPE ATPASE DOMAIN-CONTAINING PROTEIN"/>
    <property type="match status" value="1"/>
</dbReference>
<evidence type="ECO:0000313" key="6">
    <source>
        <dbReference type="EMBL" id="KER32791.1"/>
    </source>
</evidence>
<protein>
    <recommendedName>
        <fullName evidence="3">N-acetyl-D-glucosamine kinase</fullName>
        <ecNumber evidence="2">2.7.1.59</ecNumber>
    </recommendedName>
    <alternativeName>
        <fullName evidence="4">GlcNAc kinase</fullName>
    </alternativeName>
</protein>
<dbReference type="GO" id="GO:0045127">
    <property type="term" value="F:N-acetylglucosamine kinase activity"/>
    <property type="evidence" value="ECO:0007669"/>
    <property type="project" value="UniProtKB-EC"/>
</dbReference>
<evidence type="ECO:0000256" key="4">
    <source>
        <dbReference type="ARBA" id="ARBA00031123"/>
    </source>
</evidence>
<proteinExistence type="inferred from homology"/>
<dbReference type="GeneID" id="20315457"/>
<comment type="similarity">
    <text evidence="1">Belongs to the eukaryotic-type N-acetylglucosamine kinase family.</text>
</comment>
<dbReference type="PANTHER" id="PTHR12862:SF0">
    <property type="entry name" value="N-ACETYL-D-GLUCOSAMINE KINASE"/>
    <property type="match status" value="1"/>
</dbReference>
<evidence type="ECO:0000256" key="2">
    <source>
        <dbReference type="ARBA" id="ARBA00012122"/>
    </source>
</evidence>
<sequence>MAYYAGIEGGTTGSRMVILSAEGKQLGQSEGPHTNYWHLGMEEAARRVVMLADDALKAAGLPKETPFKALGLALSGVNTESNCLQIIEAVRKIRPGIAEKIHACNDAVGTLVTATDEDAIVLIAGTGSICKLIRKNLSFVRIGGLGYLLGDEGSAFWIAHQAIMTYIKTTEGLYHDQFGTQMLTQAIYKHFNISHHHELLPHFHENINKTFIAQLCRPIAEAAREGDLVCKQIFFEAGLHLGRHVSVAVRNADKEGLIAPEGMDVICCGSVFKSWDLLETGFRAGVQPRHISDCRKGRLHLRLLQTTAAFGAAIVAAKVELGIQIPRPEDVTKLICDIVMSEEDPQRHP</sequence>
<feature type="domain" description="ATPase BadF/BadG/BcrA/BcrD type" evidence="5">
    <location>
        <begin position="6"/>
        <end position="292"/>
    </location>
</feature>
<dbReference type="InterPro" id="IPR043129">
    <property type="entry name" value="ATPase_NBD"/>
</dbReference>
<dbReference type="Proteomes" id="UP000054324">
    <property type="component" value="Unassembled WGS sequence"/>
</dbReference>
<dbReference type="RefSeq" id="XP_009163518.1">
    <property type="nucleotide sequence ID" value="XM_009165254.1"/>
</dbReference>
<reference evidence="6 7" key="1">
    <citation type="submission" date="2013-11" db="EMBL/GenBank/DDBJ databases">
        <title>Opisthorchis viverrini - life in the bile duct.</title>
        <authorList>
            <person name="Young N.D."/>
            <person name="Nagarajan N."/>
            <person name="Lin S.J."/>
            <person name="Korhonen P.K."/>
            <person name="Jex A.R."/>
            <person name="Hall R.S."/>
            <person name="Safavi-Hemami H."/>
            <person name="Kaewkong W."/>
            <person name="Bertrand D."/>
            <person name="Gao S."/>
            <person name="Seet Q."/>
            <person name="Wongkham S."/>
            <person name="Teh B.T."/>
            <person name="Wongkham C."/>
            <person name="Intapan P.M."/>
            <person name="Maleewong W."/>
            <person name="Yang X."/>
            <person name="Hu M."/>
            <person name="Wang Z."/>
            <person name="Hofmann A."/>
            <person name="Sternberg P.W."/>
            <person name="Tan P."/>
            <person name="Wang J."/>
            <person name="Gasser R.B."/>
        </authorList>
    </citation>
    <scope>NUCLEOTIDE SEQUENCE [LARGE SCALE GENOMIC DNA]</scope>
</reference>
<dbReference type="KEGG" id="ovi:T265_01269"/>
<evidence type="ECO:0000313" key="7">
    <source>
        <dbReference type="Proteomes" id="UP000054324"/>
    </source>
</evidence>
<name>A0A075A0C0_OPIVI</name>
<dbReference type="EC" id="2.7.1.59" evidence="2"/>
<dbReference type="SUPFAM" id="SSF53067">
    <property type="entry name" value="Actin-like ATPase domain"/>
    <property type="match status" value="2"/>
</dbReference>
<gene>
    <name evidence="6" type="ORF">T265_01269</name>
</gene>
<dbReference type="Gene3D" id="3.30.420.40">
    <property type="match status" value="2"/>
</dbReference>
<dbReference type="STRING" id="6198.A0A075A0C0"/>
<dbReference type="InterPro" id="IPR039758">
    <property type="entry name" value="NAGK-like"/>
</dbReference>
<organism evidence="6 7">
    <name type="scientific">Opisthorchis viverrini</name>
    <name type="common">Southeast Asian liver fluke</name>
    <dbReference type="NCBI Taxonomy" id="6198"/>
    <lineage>
        <taxon>Eukaryota</taxon>
        <taxon>Metazoa</taxon>
        <taxon>Spiralia</taxon>
        <taxon>Lophotrochozoa</taxon>
        <taxon>Platyhelminthes</taxon>
        <taxon>Trematoda</taxon>
        <taxon>Digenea</taxon>
        <taxon>Opisthorchiida</taxon>
        <taxon>Opisthorchiata</taxon>
        <taxon>Opisthorchiidae</taxon>
        <taxon>Opisthorchis</taxon>
    </lineage>
</organism>
<dbReference type="CTD" id="20315457"/>
<dbReference type="EMBL" id="KL596631">
    <property type="protein sequence ID" value="KER32791.1"/>
    <property type="molecule type" value="Genomic_DNA"/>
</dbReference>
<dbReference type="Pfam" id="PF01869">
    <property type="entry name" value="BcrAD_BadFG"/>
    <property type="match status" value="1"/>
</dbReference>
<dbReference type="AlphaFoldDB" id="A0A075A0C0"/>
<accession>A0A075A0C0</accession>
<dbReference type="OrthoDB" id="311172at2759"/>
<evidence type="ECO:0000256" key="3">
    <source>
        <dbReference type="ARBA" id="ARBA00014974"/>
    </source>
</evidence>
<evidence type="ECO:0000259" key="5">
    <source>
        <dbReference type="Pfam" id="PF01869"/>
    </source>
</evidence>
<evidence type="ECO:0000256" key="1">
    <source>
        <dbReference type="ARBA" id="ARBA00006198"/>
    </source>
</evidence>